<proteinExistence type="inferred from homology"/>
<dbReference type="InterPro" id="IPR000807">
    <property type="entry name" value="ImidazoleglycerolP_deHydtase"/>
</dbReference>
<evidence type="ECO:0000256" key="6">
    <source>
        <dbReference type="ARBA" id="ARBA00022603"/>
    </source>
</evidence>
<evidence type="ECO:0000256" key="2">
    <source>
        <dbReference type="ARBA" id="ARBA00005047"/>
    </source>
</evidence>
<evidence type="ECO:0000256" key="10">
    <source>
        <dbReference type="ARBA" id="ARBA00023239"/>
    </source>
</evidence>
<keyword evidence="8" id="KW-0808">Transferase</keyword>
<evidence type="ECO:0000259" key="12">
    <source>
        <dbReference type="SMART" id="SM00967"/>
    </source>
</evidence>
<comment type="similarity">
    <text evidence="3 11">Belongs to the imidazoleglycerol-phosphate dehydratase family.</text>
</comment>
<dbReference type="GO" id="GO:0005737">
    <property type="term" value="C:cytoplasm"/>
    <property type="evidence" value="ECO:0007669"/>
    <property type="project" value="UniProtKB-ARBA"/>
</dbReference>
<dbReference type="Pfam" id="PF08032">
    <property type="entry name" value="SpoU_sub_bind"/>
    <property type="match status" value="1"/>
</dbReference>
<evidence type="ECO:0000256" key="11">
    <source>
        <dbReference type="RuleBase" id="RU000598"/>
    </source>
</evidence>
<keyword evidence="6" id="KW-0489">Methyltransferase</keyword>
<evidence type="ECO:0000256" key="7">
    <source>
        <dbReference type="ARBA" id="ARBA00022605"/>
    </source>
</evidence>
<dbReference type="CDD" id="cd18105">
    <property type="entry name" value="SpoU-like_MRM1"/>
    <property type="match status" value="1"/>
</dbReference>
<comment type="catalytic activity">
    <reaction evidence="1 11">
        <text>D-erythro-1-(imidazol-4-yl)glycerol 3-phosphate = 3-(imidazol-4-yl)-2-oxopropyl phosphate + H2O</text>
        <dbReference type="Rhea" id="RHEA:11040"/>
        <dbReference type="ChEBI" id="CHEBI:15377"/>
        <dbReference type="ChEBI" id="CHEBI:57766"/>
        <dbReference type="ChEBI" id="CHEBI:58278"/>
        <dbReference type="EC" id="4.2.1.19"/>
    </reaction>
</comment>
<dbReference type="EC" id="4.2.1.19" evidence="4 11"/>
<dbReference type="PANTHER" id="PTHR23133:SF2">
    <property type="entry name" value="IMIDAZOLEGLYCEROL-PHOSPHATE DEHYDRATASE"/>
    <property type="match status" value="1"/>
</dbReference>
<dbReference type="PROSITE" id="PS00955">
    <property type="entry name" value="IGP_DEHYDRATASE_2"/>
    <property type="match status" value="1"/>
</dbReference>
<reference evidence="13" key="1">
    <citation type="submission" date="2021-06" db="EMBL/GenBank/DDBJ databases">
        <title>Candida auris outbreak in lebanese hospital.</title>
        <authorList>
            <person name="Finianos M."/>
        </authorList>
    </citation>
    <scope>NUCLEOTIDE SEQUENCE</scope>
    <source>
        <strain evidence="13">CA7LBN</strain>
    </source>
</reference>
<dbReference type="EMBL" id="CP076749">
    <property type="protein sequence ID" value="QWW22244.1"/>
    <property type="molecule type" value="Genomic_DNA"/>
</dbReference>
<dbReference type="UniPathway" id="UPA00031">
    <property type="reaction ID" value="UER00011"/>
</dbReference>
<evidence type="ECO:0000256" key="9">
    <source>
        <dbReference type="ARBA" id="ARBA00023102"/>
    </source>
</evidence>
<evidence type="ECO:0000256" key="1">
    <source>
        <dbReference type="ARBA" id="ARBA00001723"/>
    </source>
</evidence>
<dbReference type="InterPro" id="IPR020568">
    <property type="entry name" value="Ribosomal_Su5_D2-typ_SF"/>
</dbReference>
<name>A0A8F3AF17_CANAR</name>
<dbReference type="GO" id="GO:0000105">
    <property type="term" value="P:L-histidine biosynthetic process"/>
    <property type="evidence" value="ECO:0007669"/>
    <property type="project" value="UniProtKB-UniPathway"/>
</dbReference>
<dbReference type="Gene3D" id="3.40.1280.10">
    <property type="match status" value="1"/>
</dbReference>
<dbReference type="SUPFAM" id="SSF55315">
    <property type="entry name" value="L30e-like"/>
    <property type="match status" value="1"/>
</dbReference>
<dbReference type="InterPro" id="IPR001537">
    <property type="entry name" value="SpoU_MeTrfase"/>
</dbReference>
<dbReference type="SUPFAM" id="SSF54211">
    <property type="entry name" value="Ribosomal protein S5 domain 2-like"/>
    <property type="match status" value="2"/>
</dbReference>
<protein>
    <recommendedName>
        <fullName evidence="5 11">Imidazoleglycerol-phosphate dehydratase</fullName>
        <ecNumber evidence="4 11">4.2.1.19</ecNumber>
    </recommendedName>
</protein>
<dbReference type="Pfam" id="PF00475">
    <property type="entry name" value="IGPD"/>
    <property type="match status" value="1"/>
</dbReference>
<dbReference type="Gene3D" id="3.30.1330.30">
    <property type="match status" value="1"/>
</dbReference>
<dbReference type="GO" id="GO:0006396">
    <property type="term" value="P:RNA processing"/>
    <property type="evidence" value="ECO:0007669"/>
    <property type="project" value="InterPro"/>
</dbReference>
<dbReference type="GO" id="GO:0004424">
    <property type="term" value="F:imidazoleglycerol-phosphate dehydratase activity"/>
    <property type="evidence" value="ECO:0007669"/>
    <property type="project" value="UniProtKB-EC"/>
</dbReference>
<dbReference type="InterPro" id="IPR047261">
    <property type="entry name" value="MRM1_MeTrfase_dom"/>
</dbReference>
<keyword evidence="7" id="KW-0028">Amino-acid biosynthesis</keyword>
<feature type="domain" description="RNA 2-O ribose methyltransferase substrate binding" evidence="12">
    <location>
        <begin position="312"/>
        <end position="388"/>
    </location>
</feature>
<dbReference type="HAMAP" id="MF_00076">
    <property type="entry name" value="HisB"/>
    <property type="match status" value="1"/>
</dbReference>
<organism evidence="13">
    <name type="scientific">Candidozyma auris</name>
    <name type="common">Yeast</name>
    <name type="synonym">Candida auris</name>
    <dbReference type="NCBI Taxonomy" id="498019"/>
    <lineage>
        <taxon>Eukaryota</taxon>
        <taxon>Fungi</taxon>
        <taxon>Dikarya</taxon>
        <taxon>Ascomycota</taxon>
        <taxon>Saccharomycotina</taxon>
        <taxon>Pichiomycetes</taxon>
        <taxon>Metschnikowiaceae</taxon>
        <taxon>Candidozyma</taxon>
    </lineage>
</organism>
<dbReference type="Gene3D" id="3.30.230.40">
    <property type="entry name" value="Imidazole glycerol phosphate dehydratase, domain 1"/>
    <property type="match status" value="2"/>
</dbReference>
<dbReference type="InterPro" id="IPR029026">
    <property type="entry name" value="tRNA_m1G_MTases_N"/>
</dbReference>
<evidence type="ECO:0000313" key="13">
    <source>
        <dbReference type="EMBL" id="QWW22244.1"/>
    </source>
</evidence>
<dbReference type="Proteomes" id="UP000825438">
    <property type="component" value="Chromosome I"/>
</dbReference>
<dbReference type="InterPro" id="IPR029028">
    <property type="entry name" value="Alpha/beta_knot_MTases"/>
</dbReference>
<dbReference type="GO" id="GO:0008173">
    <property type="term" value="F:RNA methyltransferase activity"/>
    <property type="evidence" value="ECO:0007669"/>
    <property type="project" value="InterPro"/>
</dbReference>
<dbReference type="PANTHER" id="PTHR23133">
    <property type="entry name" value="IMIDAZOLEGLYCEROL-PHOSPHATE DEHYDRATASE HIS7"/>
    <property type="match status" value="1"/>
</dbReference>
<dbReference type="PROSITE" id="PS00954">
    <property type="entry name" value="IGP_DEHYDRATASE_1"/>
    <property type="match status" value="1"/>
</dbReference>
<dbReference type="CDD" id="cd07914">
    <property type="entry name" value="IGPD"/>
    <property type="match status" value="1"/>
</dbReference>
<gene>
    <name evidence="13" type="ORF">CA7LBN_000990</name>
</gene>
<comment type="pathway">
    <text evidence="2 11">Amino-acid biosynthesis; L-histidine biosynthesis; L-histidine from 5-phospho-alpha-D-ribose 1-diphosphate: step 6/9.</text>
</comment>
<dbReference type="InterPro" id="IPR020565">
    <property type="entry name" value="ImidazoleglycerP_deHydtase_CS"/>
</dbReference>
<accession>A0A8F3AF17</accession>
<dbReference type="SUPFAM" id="SSF75217">
    <property type="entry name" value="alpha/beta knot"/>
    <property type="match status" value="1"/>
</dbReference>
<dbReference type="Pfam" id="PF00588">
    <property type="entry name" value="SpoU_methylase"/>
    <property type="match status" value="1"/>
</dbReference>
<keyword evidence="10 11" id="KW-0456">Lyase</keyword>
<dbReference type="GO" id="GO:0032259">
    <property type="term" value="P:methylation"/>
    <property type="evidence" value="ECO:0007669"/>
    <property type="project" value="UniProtKB-KW"/>
</dbReference>
<dbReference type="GO" id="GO:0003723">
    <property type="term" value="F:RNA binding"/>
    <property type="evidence" value="ECO:0007669"/>
    <property type="project" value="InterPro"/>
</dbReference>
<dbReference type="InterPro" id="IPR013123">
    <property type="entry name" value="SpoU_subst-bd"/>
</dbReference>
<dbReference type="FunFam" id="3.30.230.40:FF:000001">
    <property type="entry name" value="Imidazoleglycerol-phosphate dehydratase HisB"/>
    <property type="match status" value="1"/>
</dbReference>
<dbReference type="FunFam" id="3.30.230.40:FF:000005">
    <property type="entry name" value="Imidazoleglycerol-phosphate dehydratase"/>
    <property type="match status" value="1"/>
</dbReference>
<evidence type="ECO:0000256" key="8">
    <source>
        <dbReference type="ARBA" id="ARBA00022679"/>
    </source>
</evidence>
<dbReference type="AlphaFoldDB" id="A0A8F3AF17"/>
<evidence type="ECO:0000256" key="5">
    <source>
        <dbReference type="ARBA" id="ARBA00016664"/>
    </source>
</evidence>
<evidence type="ECO:0000256" key="4">
    <source>
        <dbReference type="ARBA" id="ARBA00012075"/>
    </source>
</evidence>
<dbReference type="InterPro" id="IPR029064">
    <property type="entry name" value="Ribosomal_eL30-like_sf"/>
</dbReference>
<dbReference type="SMART" id="SM00967">
    <property type="entry name" value="SpoU_sub_bind"/>
    <property type="match status" value="1"/>
</dbReference>
<dbReference type="InterPro" id="IPR038494">
    <property type="entry name" value="IGPD_sf"/>
</dbReference>
<evidence type="ECO:0000256" key="3">
    <source>
        <dbReference type="ARBA" id="ARBA00007481"/>
    </source>
</evidence>
<keyword evidence="9 11" id="KW-0368">Histidine biosynthesis</keyword>
<sequence>MSRSATIKRDTNETKIQIALSLDGGHIALQESIFPKKVEDDHATQSSSAQVISVQTGIGFLDHMLHALAKHSGWSLIVECIGDLHIDDHHTAEDVGITLGLTFHKALGQVKGVKRFGSGFAPLDEALSRAVVDLSNRPYAVIELGLKREKIGDLSCEMIPHVLESFAQGAAITIHVDCLRGFNDHHRAESAFKALAVAIKEAISRTGTNDVPTVKPVFKPHNPRKGIKTFDDNFATSEKKDERKIWERMDISKHEFFIRKYGNITPEERKRLDEKVARQRRLREERRKHELGDAYVEKSERGPITLNPLSEYLYGTHPVISALTAGKRKGFSNLYIFNPKDETPKILSLAKKYGIKVRQKKSKAEMARLCSNGVHNGVVLETKPLNPPQIWNVDAFSSESGEYDVTCVEDVQGKKHTKRHRLARDTSNTSGGSFPLGIYLDGITDPMNLGNIVRSAYYLGADFIVVPSLDSAKMGPVAAKASAGALDMMTIYKTDETQSLFSRLKKGGWNIVASSAKSKDEPTNAKFIETSDLQILLSEAPAMLVLGSEGSGIKKNLKSICDYHVALEKTRVGDEDNVVDSLNVGCASALLISHFLG</sequence>